<protein>
    <submittedName>
        <fullName evidence="1">Uncharacterized protein</fullName>
    </submittedName>
</protein>
<keyword evidence="2" id="KW-1185">Reference proteome</keyword>
<name>A0A2P5FJF8_TREOI</name>
<gene>
    <name evidence="1" type="ORF">TorRG33x02_062340</name>
</gene>
<dbReference type="Proteomes" id="UP000237000">
    <property type="component" value="Unassembled WGS sequence"/>
</dbReference>
<organism evidence="1 2">
    <name type="scientific">Trema orientale</name>
    <name type="common">Charcoal tree</name>
    <name type="synonym">Celtis orientalis</name>
    <dbReference type="NCBI Taxonomy" id="63057"/>
    <lineage>
        <taxon>Eukaryota</taxon>
        <taxon>Viridiplantae</taxon>
        <taxon>Streptophyta</taxon>
        <taxon>Embryophyta</taxon>
        <taxon>Tracheophyta</taxon>
        <taxon>Spermatophyta</taxon>
        <taxon>Magnoliopsida</taxon>
        <taxon>eudicotyledons</taxon>
        <taxon>Gunneridae</taxon>
        <taxon>Pentapetalae</taxon>
        <taxon>rosids</taxon>
        <taxon>fabids</taxon>
        <taxon>Rosales</taxon>
        <taxon>Cannabaceae</taxon>
        <taxon>Trema</taxon>
    </lineage>
</organism>
<accession>A0A2P5FJF8</accession>
<dbReference type="EMBL" id="JXTC01000028">
    <property type="protein sequence ID" value="PON97919.1"/>
    <property type="molecule type" value="Genomic_DNA"/>
</dbReference>
<reference evidence="2" key="1">
    <citation type="submission" date="2016-06" db="EMBL/GenBank/DDBJ databases">
        <title>Parallel loss of symbiosis genes in relatives of nitrogen-fixing non-legume Parasponia.</title>
        <authorList>
            <person name="Van Velzen R."/>
            <person name="Holmer R."/>
            <person name="Bu F."/>
            <person name="Rutten L."/>
            <person name="Van Zeijl A."/>
            <person name="Liu W."/>
            <person name="Santuari L."/>
            <person name="Cao Q."/>
            <person name="Sharma T."/>
            <person name="Shen D."/>
            <person name="Roswanjaya Y."/>
            <person name="Wardhani T."/>
            <person name="Kalhor M.S."/>
            <person name="Jansen J."/>
            <person name="Van den Hoogen J."/>
            <person name="Gungor B."/>
            <person name="Hartog M."/>
            <person name="Hontelez J."/>
            <person name="Verver J."/>
            <person name="Yang W.-C."/>
            <person name="Schijlen E."/>
            <person name="Repin R."/>
            <person name="Schilthuizen M."/>
            <person name="Schranz E."/>
            <person name="Heidstra R."/>
            <person name="Miyata K."/>
            <person name="Fedorova E."/>
            <person name="Kohlen W."/>
            <person name="Bisseling T."/>
            <person name="Smit S."/>
            <person name="Geurts R."/>
        </authorList>
    </citation>
    <scope>NUCLEOTIDE SEQUENCE [LARGE SCALE GENOMIC DNA]</scope>
    <source>
        <strain evidence="2">cv. RG33-2</strain>
    </source>
</reference>
<proteinExistence type="predicted"/>
<evidence type="ECO:0000313" key="1">
    <source>
        <dbReference type="EMBL" id="PON97919.1"/>
    </source>
</evidence>
<dbReference type="InParanoid" id="A0A2P5FJF8"/>
<evidence type="ECO:0000313" key="2">
    <source>
        <dbReference type="Proteomes" id="UP000237000"/>
    </source>
</evidence>
<dbReference type="AlphaFoldDB" id="A0A2P5FJF8"/>
<sequence length="67" mass="7887">MTTMMRRIQRCRWCCERRSDGAPASENLIGGQYFRWPRSPATGGKKGQGLQLLFHRWLLFLTEQCVR</sequence>
<comment type="caution">
    <text evidence="1">The sequence shown here is derived from an EMBL/GenBank/DDBJ whole genome shotgun (WGS) entry which is preliminary data.</text>
</comment>